<dbReference type="GO" id="GO:0016829">
    <property type="term" value="F:lyase activity"/>
    <property type="evidence" value="ECO:0007669"/>
    <property type="project" value="UniProtKB-KW"/>
</dbReference>
<dbReference type="CDD" id="cd11613">
    <property type="entry name" value="SAF_AH_GD"/>
    <property type="match status" value="1"/>
</dbReference>
<feature type="domain" description="SAF" evidence="2">
    <location>
        <begin position="15"/>
        <end position="86"/>
    </location>
</feature>
<organism evidence="3">
    <name type="scientific">marine metagenome</name>
    <dbReference type="NCBI Taxonomy" id="408172"/>
    <lineage>
        <taxon>unclassified sequences</taxon>
        <taxon>metagenomes</taxon>
        <taxon>ecological metagenomes</taxon>
    </lineage>
</organism>
<dbReference type="PANTHER" id="PTHR30536:SF5">
    <property type="entry name" value="ALTRONATE DEHYDRATASE"/>
    <property type="match status" value="1"/>
</dbReference>
<dbReference type="Pfam" id="PF04295">
    <property type="entry name" value="GD_AH_second"/>
    <property type="match status" value="1"/>
</dbReference>
<gene>
    <name evidence="3" type="ORF">METZ01_LOCUS358986</name>
</gene>
<dbReference type="InterPro" id="IPR007392">
    <property type="entry name" value="GD_AH_second"/>
</dbReference>
<feature type="non-terminal residue" evidence="3">
    <location>
        <position position="210"/>
    </location>
</feature>
<accession>A0A382S986</accession>
<evidence type="ECO:0000256" key="1">
    <source>
        <dbReference type="ARBA" id="ARBA00023239"/>
    </source>
</evidence>
<dbReference type="Gene3D" id="2.30.130.110">
    <property type="match status" value="1"/>
</dbReference>
<dbReference type="InterPro" id="IPR013974">
    <property type="entry name" value="SAF"/>
</dbReference>
<dbReference type="PANTHER" id="PTHR30536">
    <property type="entry name" value="ALTRONATE/GALACTARATE DEHYDRATASE"/>
    <property type="match status" value="1"/>
</dbReference>
<dbReference type="EMBL" id="UINC01127182">
    <property type="protein sequence ID" value="SVD06132.1"/>
    <property type="molecule type" value="Genomic_DNA"/>
</dbReference>
<dbReference type="InterPro" id="IPR044144">
    <property type="entry name" value="SAF_UxaA/GarD"/>
</dbReference>
<dbReference type="AlphaFoldDB" id="A0A382S986"/>
<reference evidence="3" key="1">
    <citation type="submission" date="2018-05" db="EMBL/GenBank/DDBJ databases">
        <authorList>
            <person name="Lanie J.A."/>
            <person name="Ng W.-L."/>
            <person name="Kazmierczak K.M."/>
            <person name="Andrzejewski T.M."/>
            <person name="Davidsen T.M."/>
            <person name="Wayne K.J."/>
            <person name="Tettelin H."/>
            <person name="Glass J.I."/>
            <person name="Rusch D."/>
            <person name="Podicherti R."/>
            <person name="Tsui H.-C.T."/>
            <person name="Winkler M.E."/>
        </authorList>
    </citation>
    <scope>NUCLEOTIDE SEQUENCE</scope>
</reference>
<proteinExistence type="predicted"/>
<dbReference type="Pfam" id="PF08666">
    <property type="entry name" value="SAF"/>
    <property type="match status" value="1"/>
</dbReference>
<keyword evidence="1" id="KW-0456">Lyase</keyword>
<dbReference type="SMART" id="SM00858">
    <property type="entry name" value="SAF"/>
    <property type="match status" value="1"/>
</dbReference>
<name>A0A382S986_9ZZZZ</name>
<protein>
    <recommendedName>
        <fullName evidence="2">SAF domain-containing protein</fullName>
    </recommendedName>
</protein>
<dbReference type="InterPro" id="IPR052172">
    <property type="entry name" value="UxaA_altronate/galactarate_dh"/>
</dbReference>
<evidence type="ECO:0000259" key="2">
    <source>
        <dbReference type="SMART" id="SM00858"/>
    </source>
</evidence>
<evidence type="ECO:0000313" key="3">
    <source>
        <dbReference type="EMBL" id="SVD06132.1"/>
    </source>
</evidence>
<sequence>MADLATDFIVLNQRDKVATARRTLKSGTSVAVGDSRVELRQTIPGGHKVALASINARHELVKYGQIIGFAKADIEPGDWVHTHNVVLKAVGRDYGFCEEMTKLPTLEGDRDTFQGYARLGGKAGTRNYIAVLSSVNCSASVARYVVDHFRSSDFQNDFANANVDGVVAFTHKGGCSYDPNHGHEVLQRVIAGMARHPNIGGYVLVGLGCE</sequence>
<dbReference type="GO" id="GO:0019698">
    <property type="term" value="P:D-galacturonate catabolic process"/>
    <property type="evidence" value="ECO:0007669"/>
    <property type="project" value="TreeGrafter"/>
</dbReference>